<sequence>MGDFIVLNRRQLMRTVTAVVAAGAGMAAAQPAFVQDRATGQTTPSSDVVDVVGTSAGFTMPSSHRAGFVTFDVRSTHPQGGLFALWRLRAGTALDDALRYALMGLSDTRSESIEGGRGIQQRVDILGGAAVLPGERVSFTSLLLPGTYHLVNYQDLREGGVPRAAERLRTLTVTKQYGATPPVASATAVFTLTAGRAAYRMPTQLRVGQPLLMVNSMPQLTEAVFMPVLPGTTHEQMREFFAAADREDWDVPVPIIGGPVGLPALSPGRATIIRTSLRPGPYALVTWYPDFDTGRMLAAEGQFELVTITG</sequence>
<feature type="chain" id="PRO_5046304437" evidence="1">
    <location>
        <begin position="30"/>
        <end position="310"/>
    </location>
</feature>
<evidence type="ECO:0000313" key="3">
    <source>
        <dbReference type="Proteomes" id="UP001144280"/>
    </source>
</evidence>
<name>A0ABQ5R536_9ACTN</name>
<proteinExistence type="predicted"/>
<protein>
    <submittedName>
        <fullName evidence="2">Uncharacterized protein</fullName>
    </submittedName>
</protein>
<gene>
    <name evidence="2" type="ORF">Pa4123_67860</name>
</gene>
<dbReference type="PROSITE" id="PS51318">
    <property type="entry name" value="TAT"/>
    <property type="match status" value="1"/>
</dbReference>
<keyword evidence="3" id="KW-1185">Reference proteome</keyword>
<comment type="caution">
    <text evidence="2">The sequence shown here is derived from an EMBL/GenBank/DDBJ whole genome shotgun (WGS) entry which is preliminary data.</text>
</comment>
<organism evidence="2 3">
    <name type="scientific">Phytohabitans aurantiacus</name>
    <dbReference type="NCBI Taxonomy" id="3016789"/>
    <lineage>
        <taxon>Bacteria</taxon>
        <taxon>Bacillati</taxon>
        <taxon>Actinomycetota</taxon>
        <taxon>Actinomycetes</taxon>
        <taxon>Micromonosporales</taxon>
        <taxon>Micromonosporaceae</taxon>
    </lineage>
</organism>
<feature type="signal peptide" evidence="1">
    <location>
        <begin position="1"/>
        <end position="29"/>
    </location>
</feature>
<dbReference type="InterPro" id="IPR006311">
    <property type="entry name" value="TAT_signal"/>
</dbReference>
<accession>A0ABQ5R536</accession>
<dbReference type="EMBL" id="BSDI01000045">
    <property type="protein sequence ID" value="GLI01510.1"/>
    <property type="molecule type" value="Genomic_DNA"/>
</dbReference>
<reference evidence="2" key="1">
    <citation type="submission" date="2022-12" db="EMBL/GenBank/DDBJ databases">
        <title>New Phytohabitans aurantiacus sp. RD004123 nov., an actinomycete isolated from soil.</title>
        <authorList>
            <person name="Triningsih D.W."/>
            <person name="Harunari E."/>
            <person name="Igarashi Y."/>
        </authorList>
    </citation>
    <scope>NUCLEOTIDE SEQUENCE</scope>
    <source>
        <strain evidence="2">RD004123</strain>
    </source>
</reference>
<evidence type="ECO:0000313" key="2">
    <source>
        <dbReference type="EMBL" id="GLI01510.1"/>
    </source>
</evidence>
<keyword evidence="1" id="KW-0732">Signal</keyword>
<dbReference type="Proteomes" id="UP001144280">
    <property type="component" value="Unassembled WGS sequence"/>
</dbReference>
<evidence type="ECO:0000256" key="1">
    <source>
        <dbReference type="SAM" id="SignalP"/>
    </source>
</evidence>